<keyword evidence="2" id="KW-1185">Reference proteome</keyword>
<comment type="caution">
    <text evidence="1">The sequence shown here is derived from an EMBL/GenBank/DDBJ whole genome shotgun (WGS) entry which is preliminary data.</text>
</comment>
<evidence type="ECO:0000313" key="1">
    <source>
        <dbReference type="EMBL" id="RBO87048.1"/>
    </source>
</evidence>
<name>A0A366DCR9_9NOCA</name>
<accession>A0A366DCR9</accession>
<evidence type="ECO:0000313" key="2">
    <source>
        <dbReference type="Proteomes" id="UP000252586"/>
    </source>
</evidence>
<dbReference type="STRING" id="1210090.GCA_001613185_01366"/>
<organism evidence="1 2">
    <name type="scientific">Nocardia puris</name>
    <dbReference type="NCBI Taxonomy" id="208602"/>
    <lineage>
        <taxon>Bacteria</taxon>
        <taxon>Bacillati</taxon>
        <taxon>Actinomycetota</taxon>
        <taxon>Actinomycetes</taxon>
        <taxon>Mycobacteriales</taxon>
        <taxon>Nocardiaceae</taxon>
        <taxon>Nocardia</taxon>
    </lineage>
</organism>
<reference evidence="1 2" key="1">
    <citation type="submission" date="2018-06" db="EMBL/GenBank/DDBJ databases">
        <title>Genomic Encyclopedia of Type Strains, Phase IV (KMG-IV): sequencing the most valuable type-strain genomes for metagenomic binning, comparative biology and taxonomic classification.</title>
        <authorList>
            <person name="Goeker M."/>
        </authorList>
    </citation>
    <scope>NUCLEOTIDE SEQUENCE [LARGE SCALE GENOMIC DNA]</scope>
    <source>
        <strain evidence="1 2">DSM 44599</strain>
    </source>
</reference>
<evidence type="ECO:0008006" key="3">
    <source>
        <dbReference type="Google" id="ProtNLM"/>
    </source>
</evidence>
<dbReference type="OrthoDB" id="3822696at2"/>
<dbReference type="RefSeq" id="WP_067505024.1">
    <property type="nucleotide sequence ID" value="NZ_QNRE01000012.1"/>
</dbReference>
<sequence>MTTITAAETAILRALAAQLVELTTTEVTRIAGAALTTARRVKLAAARLIHSVRVGRTYLHLITDDGAALIQGLDAAAMPADRTEAAIRAAYAALGGGAVALADLRDRVAAPRAEVDAALARLARAGAHVRSEADQKTLTDRDHAAAVVLGGTARHTLLIAG</sequence>
<protein>
    <recommendedName>
        <fullName evidence="3">Winged helix DNA-binding protein</fullName>
    </recommendedName>
</protein>
<gene>
    <name evidence="1" type="ORF">DFR74_112227</name>
</gene>
<dbReference type="EMBL" id="QNRE01000012">
    <property type="protein sequence ID" value="RBO87048.1"/>
    <property type="molecule type" value="Genomic_DNA"/>
</dbReference>
<proteinExistence type="predicted"/>
<dbReference type="Proteomes" id="UP000252586">
    <property type="component" value="Unassembled WGS sequence"/>
</dbReference>
<dbReference type="AlphaFoldDB" id="A0A366DCR9"/>